<dbReference type="InterPro" id="IPR015890">
    <property type="entry name" value="Chorismate_C"/>
</dbReference>
<dbReference type="RefSeq" id="WP_093239031.1">
    <property type="nucleotide sequence ID" value="NZ_FNQF01000002.1"/>
</dbReference>
<dbReference type="Pfam" id="PF00425">
    <property type="entry name" value="Chorismate_bind"/>
    <property type="match status" value="1"/>
</dbReference>
<protein>
    <submittedName>
        <fullName evidence="2">Para-aminobenzoate synthetase component 1</fullName>
    </submittedName>
</protein>
<reference evidence="2 3" key="1">
    <citation type="submission" date="2016-10" db="EMBL/GenBank/DDBJ databases">
        <authorList>
            <person name="de Groot N.N."/>
        </authorList>
    </citation>
    <scope>NUCLEOTIDE SEQUENCE [LARGE SCALE GENOMIC DNA]</scope>
    <source>
        <strain evidence="2 3">DSM 23581</strain>
    </source>
</reference>
<dbReference type="PRINTS" id="PR00095">
    <property type="entry name" value="ANTSNTHASEI"/>
</dbReference>
<dbReference type="InterPro" id="IPR019999">
    <property type="entry name" value="Anth_synth_I-like"/>
</dbReference>
<dbReference type="SUPFAM" id="SSF56322">
    <property type="entry name" value="ADC synthase"/>
    <property type="match status" value="1"/>
</dbReference>
<dbReference type="GO" id="GO:0046820">
    <property type="term" value="F:4-amino-4-deoxychorismate synthase activity"/>
    <property type="evidence" value="ECO:0007669"/>
    <property type="project" value="TreeGrafter"/>
</dbReference>
<dbReference type="InterPro" id="IPR005801">
    <property type="entry name" value="ADC_synthase"/>
</dbReference>
<dbReference type="Proteomes" id="UP000198820">
    <property type="component" value="Unassembled WGS sequence"/>
</dbReference>
<dbReference type="PANTHER" id="PTHR11236:SF50">
    <property type="entry name" value="AMINODEOXYCHORISMATE SYNTHASE COMPONENT 1"/>
    <property type="match status" value="1"/>
</dbReference>
<dbReference type="Gene3D" id="3.60.120.10">
    <property type="entry name" value="Anthranilate synthase"/>
    <property type="match status" value="1"/>
</dbReference>
<accession>A0A1H3WP20</accession>
<dbReference type="STRING" id="908615.SAMN05421540_10286"/>
<sequence>MRHHIQREIINPLAFKEKLFHWASKSSNFTILEGQQMGATHHQYDCIIGVGELSSLTFHDKVDFDGLDDYHQKTQDWLLTYISYDVKNSIENLKSQNSDDLKFPLLKFIQPKKLLCLKNNLLSFHYLNDDFHEIDKDFKNINETLVEESSLPKVDFINRMSKKEYFENASQLLKHIQRGDIYEVNFCQEFYANDISFNCLQAYKSLRDISKAPFSVFSKVDTHYVISASPERYISKSGNTLISQPIKGTARRDSDSNIDHKIKVQLKNDPKERAENIMIVDLVRNDLSKIAKSKSVEVQELCKIYSFEQVHQMISTITCQLKDNVKLSDILKASFPMGSMTGAPKYKAMELAEKYETKKRGLYSGSVGYITPDFDFDFNVVIRSLLYNADARYLSYMVGGALTAKSIIEKEYEECKLKGKAMKKIFGQSS</sequence>
<dbReference type="AlphaFoldDB" id="A0A1H3WP20"/>
<evidence type="ECO:0000313" key="2">
    <source>
        <dbReference type="EMBL" id="SDZ88927.1"/>
    </source>
</evidence>
<dbReference type="PANTHER" id="PTHR11236">
    <property type="entry name" value="AMINOBENZOATE/ANTHRANILATE SYNTHASE"/>
    <property type="match status" value="1"/>
</dbReference>
<dbReference type="EMBL" id="FNQF01000002">
    <property type="protein sequence ID" value="SDZ88927.1"/>
    <property type="molecule type" value="Genomic_DNA"/>
</dbReference>
<organism evidence="2 3">
    <name type="scientific">Psychroflexus halocasei</name>
    <dbReference type="NCBI Taxonomy" id="908615"/>
    <lineage>
        <taxon>Bacteria</taxon>
        <taxon>Pseudomonadati</taxon>
        <taxon>Bacteroidota</taxon>
        <taxon>Flavobacteriia</taxon>
        <taxon>Flavobacteriales</taxon>
        <taxon>Flavobacteriaceae</taxon>
        <taxon>Psychroflexus</taxon>
    </lineage>
</organism>
<gene>
    <name evidence="2" type="ORF">SAMN05421540_10286</name>
</gene>
<feature type="domain" description="Chorismate-utilising enzyme C-terminal" evidence="1">
    <location>
        <begin position="162"/>
        <end position="418"/>
    </location>
</feature>
<name>A0A1H3WP20_9FLAO</name>
<dbReference type="GO" id="GO:0000162">
    <property type="term" value="P:L-tryptophan biosynthetic process"/>
    <property type="evidence" value="ECO:0007669"/>
    <property type="project" value="TreeGrafter"/>
</dbReference>
<evidence type="ECO:0000313" key="3">
    <source>
        <dbReference type="Proteomes" id="UP000198820"/>
    </source>
</evidence>
<evidence type="ECO:0000259" key="1">
    <source>
        <dbReference type="Pfam" id="PF00425"/>
    </source>
</evidence>
<keyword evidence="3" id="KW-1185">Reference proteome</keyword>
<proteinExistence type="predicted"/>